<keyword evidence="3" id="KW-1185">Reference proteome</keyword>
<protein>
    <submittedName>
        <fullName evidence="2">Uncharacterized protein</fullName>
    </submittedName>
</protein>
<keyword evidence="1" id="KW-0472">Membrane</keyword>
<accession>A0ABU0E8U4</accession>
<proteinExistence type="predicted"/>
<evidence type="ECO:0000313" key="3">
    <source>
        <dbReference type="Proteomes" id="UP001230220"/>
    </source>
</evidence>
<name>A0ABU0E8U4_9FIRM</name>
<sequence length="38" mass="4465">MSLIINYGWYVILIAIVGEILIPIILSFFIKDITILRW</sequence>
<organism evidence="2 3">
    <name type="scientific">Breznakia pachnodae</name>
    <dbReference type="NCBI Taxonomy" id="265178"/>
    <lineage>
        <taxon>Bacteria</taxon>
        <taxon>Bacillati</taxon>
        <taxon>Bacillota</taxon>
        <taxon>Erysipelotrichia</taxon>
        <taxon>Erysipelotrichales</taxon>
        <taxon>Erysipelotrichaceae</taxon>
        <taxon>Breznakia</taxon>
    </lineage>
</organism>
<feature type="transmembrane region" description="Helical" evidence="1">
    <location>
        <begin position="7"/>
        <end position="30"/>
    </location>
</feature>
<evidence type="ECO:0000313" key="2">
    <source>
        <dbReference type="EMBL" id="MDQ0363317.1"/>
    </source>
</evidence>
<gene>
    <name evidence="2" type="ORF">J2S15_004082</name>
</gene>
<keyword evidence="1" id="KW-0812">Transmembrane</keyword>
<dbReference type="Proteomes" id="UP001230220">
    <property type="component" value="Unassembled WGS sequence"/>
</dbReference>
<dbReference type="EMBL" id="JAUSUR010000015">
    <property type="protein sequence ID" value="MDQ0363317.1"/>
    <property type="molecule type" value="Genomic_DNA"/>
</dbReference>
<reference evidence="2 3" key="1">
    <citation type="submission" date="2023-07" db="EMBL/GenBank/DDBJ databases">
        <title>Genomic Encyclopedia of Type Strains, Phase IV (KMG-IV): sequencing the most valuable type-strain genomes for metagenomic binning, comparative biology and taxonomic classification.</title>
        <authorList>
            <person name="Goeker M."/>
        </authorList>
    </citation>
    <scope>NUCLEOTIDE SEQUENCE [LARGE SCALE GENOMIC DNA]</scope>
    <source>
        <strain evidence="2 3">DSM 16784</strain>
    </source>
</reference>
<keyword evidence="1" id="KW-1133">Transmembrane helix</keyword>
<comment type="caution">
    <text evidence="2">The sequence shown here is derived from an EMBL/GenBank/DDBJ whole genome shotgun (WGS) entry which is preliminary data.</text>
</comment>
<evidence type="ECO:0000256" key="1">
    <source>
        <dbReference type="SAM" id="Phobius"/>
    </source>
</evidence>